<evidence type="ECO:0000259" key="5">
    <source>
        <dbReference type="Pfam" id="PF00675"/>
    </source>
</evidence>
<dbReference type="RefSeq" id="WP_100790368.1">
    <property type="nucleotide sequence ID" value="NZ_NPDQ01000003.1"/>
</dbReference>
<comment type="caution">
    <text evidence="7">The sequence shown here is derived from an EMBL/GenBank/DDBJ whole genome shotgun (WGS) entry which is preliminary data.</text>
</comment>
<dbReference type="Pfam" id="PF00675">
    <property type="entry name" value="Peptidase_M16"/>
    <property type="match status" value="1"/>
</dbReference>
<dbReference type="GO" id="GO:0006508">
    <property type="term" value="P:proteolysis"/>
    <property type="evidence" value="ECO:0007669"/>
    <property type="project" value="InterPro"/>
</dbReference>
<proteinExistence type="inferred from homology"/>
<dbReference type="InterPro" id="IPR050361">
    <property type="entry name" value="MPP/UQCRC_Complex"/>
</dbReference>
<keyword evidence="8" id="KW-1185">Reference proteome</keyword>
<feature type="domain" description="Peptidase M16 N-terminal" evidence="5">
    <location>
        <begin position="49"/>
        <end position="100"/>
    </location>
</feature>
<dbReference type="PANTHER" id="PTHR11851">
    <property type="entry name" value="METALLOPROTEASE"/>
    <property type="match status" value="1"/>
</dbReference>
<dbReference type="InterPro" id="IPR011765">
    <property type="entry name" value="Pept_M16_N"/>
</dbReference>
<gene>
    <name evidence="7" type="ORF">EHQ30_14105</name>
</gene>
<dbReference type="GO" id="GO:0046872">
    <property type="term" value="F:metal ion binding"/>
    <property type="evidence" value="ECO:0007669"/>
    <property type="project" value="InterPro"/>
</dbReference>
<dbReference type="Proteomes" id="UP000297891">
    <property type="component" value="Unassembled WGS sequence"/>
</dbReference>
<name>A0A2M9Y367_9LEPT</name>
<evidence type="ECO:0000256" key="3">
    <source>
        <dbReference type="RuleBase" id="RU004447"/>
    </source>
</evidence>
<sequence>MMSKLRIFFLCFLLQILPVFSQDQFFGTSESQFREKIKTIRLDNGLTVVMMKRGTSPTVALYIKFLVGAVDETPEEAGTAHLLEHMLFKGTKTVGTTDFAKEEKYQKQIEVWGTELDDLKLKIRDLTTRGETIPPSLQEEKDTLERRLKNLIQLQDEFIVKNEDSYIYEQNGEVGFNAYTSQDVTNYQIQLPNNRIEVWAKIESDRLKHPILREYYTERDVVIEERRMRTDDSGAGVLREKFFSIAFESHPYRKPVIGYSTGLPFLKIEDTKAFFQKHYTPDRMVISVVGQFDFAETETIIRKYFSDLKPGKPRPTYKVEEKSFPGEKRFKVYHPSGSQMMMGFLKPPYPHKDNSSFDVLSTVLTAGTGSRLYKRLVLEEKLALSVGAANGYPGERYQNYFVFFVKPKEDAKPETIEKIIWEEITKIKENGIPAEELDKVKNQMVSDFIKTLDENASIADLLSYYQLLYGDWTGLFRQYSSIMKTSSKDIQTLIPTYLSKDRVVVGVLEDVRKKSE</sequence>
<evidence type="ECO:0000313" key="7">
    <source>
        <dbReference type="EMBL" id="TGK91358.1"/>
    </source>
</evidence>
<reference evidence="7" key="1">
    <citation type="journal article" date="2019" name="PLoS Negl. Trop. Dis.">
        <title>Revisiting the worldwide diversity of Leptospira species in the environment.</title>
        <authorList>
            <person name="Vincent A.T."/>
            <person name="Schiettekatte O."/>
            <person name="Bourhy P."/>
            <person name="Veyrier F.J."/>
            <person name="Picardeau M."/>
        </authorList>
    </citation>
    <scope>NUCLEOTIDE SEQUENCE [LARGE SCALE GENOMIC DNA]</scope>
    <source>
        <strain evidence="7">201800277</strain>
    </source>
</reference>
<dbReference type="PROSITE" id="PS00143">
    <property type="entry name" value="INSULINASE"/>
    <property type="match status" value="1"/>
</dbReference>
<dbReference type="EMBL" id="RQFP01000014">
    <property type="protein sequence ID" value="TGK91358.1"/>
    <property type="molecule type" value="Genomic_DNA"/>
</dbReference>
<protein>
    <submittedName>
        <fullName evidence="7">Insulinase family protein</fullName>
    </submittedName>
</protein>
<dbReference type="AlphaFoldDB" id="A0A2M9Y367"/>
<dbReference type="InterPro" id="IPR011249">
    <property type="entry name" value="Metalloenz_LuxS/M16"/>
</dbReference>
<dbReference type="Pfam" id="PF05193">
    <property type="entry name" value="Peptidase_M16_C"/>
    <property type="match status" value="1"/>
</dbReference>
<dbReference type="PANTHER" id="PTHR11851:SF49">
    <property type="entry name" value="MITOCHONDRIAL-PROCESSING PEPTIDASE SUBUNIT ALPHA"/>
    <property type="match status" value="1"/>
</dbReference>
<evidence type="ECO:0000256" key="4">
    <source>
        <dbReference type="SAM" id="SignalP"/>
    </source>
</evidence>
<dbReference type="SUPFAM" id="SSF63411">
    <property type="entry name" value="LuxS/MPP-like metallohydrolase"/>
    <property type="match status" value="2"/>
</dbReference>
<dbReference type="InterPro" id="IPR007863">
    <property type="entry name" value="Peptidase_M16_C"/>
</dbReference>
<feature type="signal peptide" evidence="4">
    <location>
        <begin position="1"/>
        <end position="21"/>
    </location>
</feature>
<feature type="domain" description="Peptidase M16 C-terminal" evidence="6">
    <location>
        <begin position="268"/>
        <end position="444"/>
    </location>
</feature>
<evidence type="ECO:0000256" key="2">
    <source>
        <dbReference type="ARBA" id="ARBA00007261"/>
    </source>
</evidence>
<feature type="chain" id="PRO_5044383738" evidence="4">
    <location>
        <begin position="22"/>
        <end position="516"/>
    </location>
</feature>
<keyword evidence="4" id="KW-0732">Signal</keyword>
<evidence type="ECO:0000259" key="6">
    <source>
        <dbReference type="Pfam" id="PF05193"/>
    </source>
</evidence>
<dbReference type="Gene3D" id="3.30.830.10">
    <property type="entry name" value="Metalloenzyme, LuxS/M16 peptidase-like"/>
    <property type="match status" value="2"/>
</dbReference>
<dbReference type="OrthoDB" id="9811314at2"/>
<accession>A0A2M9Y367</accession>
<evidence type="ECO:0000313" key="8">
    <source>
        <dbReference type="Proteomes" id="UP000297891"/>
    </source>
</evidence>
<comment type="similarity">
    <text evidence="2 3">Belongs to the peptidase M16 family.</text>
</comment>
<comment type="cofactor">
    <cofactor evidence="1">
        <name>Zn(2+)</name>
        <dbReference type="ChEBI" id="CHEBI:29105"/>
    </cofactor>
</comment>
<dbReference type="InterPro" id="IPR001431">
    <property type="entry name" value="Pept_M16_Zn_BS"/>
</dbReference>
<organism evidence="7 8">
    <name type="scientific">Leptospira brenneri</name>
    <dbReference type="NCBI Taxonomy" id="2023182"/>
    <lineage>
        <taxon>Bacteria</taxon>
        <taxon>Pseudomonadati</taxon>
        <taxon>Spirochaetota</taxon>
        <taxon>Spirochaetia</taxon>
        <taxon>Leptospirales</taxon>
        <taxon>Leptospiraceae</taxon>
        <taxon>Leptospira</taxon>
    </lineage>
</organism>
<evidence type="ECO:0000256" key="1">
    <source>
        <dbReference type="ARBA" id="ARBA00001947"/>
    </source>
</evidence>
<dbReference type="GO" id="GO:0004222">
    <property type="term" value="F:metalloendopeptidase activity"/>
    <property type="evidence" value="ECO:0007669"/>
    <property type="project" value="InterPro"/>
</dbReference>